<gene>
    <name evidence="2" type="ORF">HW932_01965</name>
</gene>
<sequence>MDELTSNVPIPPVHCGTDVYYRIGTQVHDHEARIRLLERDTVMLLESTKRLTDSVGNLREAQEKAQLRTEEKLDGIDARLSAHVIAETGSVRRLFSSSILQFLVVVSGLLYLIFETRLAG</sequence>
<organism evidence="2 3">
    <name type="scientific">Allochromatium humboldtianum</name>
    <dbReference type="NCBI Taxonomy" id="504901"/>
    <lineage>
        <taxon>Bacteria</taxon>
        <taxon>Pseudomonadati</taxon>
        <taxon>Pseudomonadota</taxon>
        <taxon>Gammaproteobacteria</taxon>
        <taxon>Chromatiales</taxon>
        <taxon>Chromatiaceae</taxon>
        <taxon>Allochromatium</taxon>
    </lineage>
</organism>
<keyword evidence="1" id="KW-1133">Transmembrane helix</keyword>
<protein>
    <submittedName>
        <fullName evidence="2">Uncharacterized protein</fullName>
    </submittedName>
</protein>
<feature type="transmembrane region" description="Helical" evidence="1">
    <location>
        <begin position="94"/>
        <end position="114"/>
    </location>
</feature>
<proteinExistence type="predicted"/>
<reference evidence="2 3" key="1">
    <citation type="submission" date="2020-06" db="EMBL/GenBank/DDBJ databases">
        <title>Whole-genome sequence of Allochromatium humboldtianum DSM 21881, type strain.</title>
        <authorList>
            <person name="Kyndt J.A."/>
            <person name="Meyer T.E."/>
        </authorList>
    </citation>
    <scope>NUCLEOTIDE SEQUENCE [LARGE SCALE GENOMIC DNA]</scope>
    <source>
        <strain evidence="2 3">DSM 21881</strain>
    </source>
</reference>
<dbReference type="AlphaFoldDB" id="A0A850R5F1"/>
<comment type="caution">
    <text evidence="2">The sequence shown here is derived from an EMBL/GenBank/DDBJ whole genome shotgun (WGS) entry which is preliminary data.</text>
</comment>
<dbReference type="RefSeq" id="WP_176974818.1">
    <property type="nucleotide sequence ID" value="NZ_JABZEO010000001.1"/>
</dbReference>
<dbReference type="EMBL" id="JABZEO010000001">
    <property type="protein sequence ID" value="NVZ08025.1"/>
    <property type="molecule type" value="Genomic_DNA"/>
</dbReference>
<evidence type="ECO:0000313" key="3">
    <source>
        <dbReference type="Proteomes" id="UP000592294"/>
    </source>
</evidence>
<accession>A0A850R5F1</accession>
<keyword evidence="1" id="KW-0472">Membrane</keyword>
<evidence type="ECO:0000313" key="2">
    <source>
        <dbReference type="EMBL" id="NVZ08025.1"/>
    </source>
</evidence>
<keyword evidence="3" id="KW-1185">Reference proteome</keyword>
<name>A0A850R5F1_9GAMM</name>
<keyword evidence="1" id="KW-0812">Transmembrane</keyword>
<evidence type="ECO:0000256" key="1">
    <source>
        <dbReference type="SAM" id="Phobius"/>
    </source>
</evidence>
<dbReference type="Proteomes" id="UP000592294">
    <property type="component" value="Unassembled WGS sequence"/>
</dbReference>